<dbReference type="GO" id="GO:0016787">
    <property type="term" value="F:hydrolase activity"/>
    <property type="evidence" value="ECO:0007669"/>
    <property type="project" value="UniProtKB-KW"/>
</dbReference>
<gene>
    <name evidence="3" type="ORF">ACFQNF_16865</name>
</gene>
<dbReference type="PANTHER" id="PTHR31793:SF27">
    <property type="entry name" value="NOVEL THIOESTERASE SUPERFAMILY DOMAIN AND SAPOSIN A-TYPE DOMAIN CONTAINING PROTEIN (0610012H03RIK)"/>
    <property type="match status" value="1"/>
</dbReference>
<comment type="similarity">
    <text evidence="1">Belongs to the 4-hydroxybenzoyl-CoA thioesterase family.</text>
</comment>
<reference evidence="4" key="1">
    <citation type="journal article" date="2019" name="Int. J. Syst. Evol. Microbiol.">
        <title>The Global Catalogue of Microorganisms (GCM) 10K type strain sequencing project: providing services to taxonomists for standard genome sequencing and annotation.</title>
        <authorList>
            <consortium name="The Broad Institute Genomics Platform"/>
            <consortium name="The Broad Institute Genome Sequencing Center for Infectious Disease"/>
            <person name="Wu L."/>
            <person name="Ma J."/>
        </authorList>
    </citation>
    <scope>NUCLEOTIDE SEQUENCE [LARGE SCALE GENOMIC DNA]</scope>
    <source>
        <strain evidence="4">CCUG 62945</strain>
    </source>
</reference>
<dbReference type="Gene3D" id="3.10.129.10">
    <property type="entry name" value="Hotdog Thioesterase"/>
    <property type="match status" value="1"/>
</dbReference>
<evidence type="ECO:0000313" key="3">
    <source>
        <dbReference type="EMBL" id="MFC7421536.1"/>
    </source>
</evidence>
<evidence type="ECO:0000256" key="1">
    <source>
        <dbReference type="ARBA" id="ARBA00005953"/>
    </source>
</evidence>
<accession>A0ABW2R175</accession>
<protein>
    <submittedName>
        <fullName evidence="3">Acyl-CoA thioesterase</fullName>
        <ecNumber evidence="3">3.1.2.-</ecNumber>
    </submittedName>
</protein>
<dbReference type="Pfam" id="PF13279">
    <property type="entry name" value="4HBT_2"/>
    <property type="match status" value="1"/>
</dbReference>
<dbReference type="Proteomes" id="UP001596473">
    <property type="component" value="Unassembled WGS sequence"/>
</dbReference>
<dbReference type="EC" id="3.1.2.-" evidence="3"/>
<dbReference type="RefSeq" id="WP_380189083.1">
    <property type="nucleotide sequence ID" value="NZ_JBHTBQ010000035.1"/>
</dbReference>
<dbReference type="PANTHER" id="PTHR31793">
    <property type="entry name" value="4-HYDROXYBENZOYL-COA THIOESTERASE FAMILY MEMBER"/>
    <property type="match status" value="1"/>
</dbReference>
<dbReference type="InterPro" id="IPR029069">
    <property type="entry name" value="HotDog_dom_sf"/>
</dbReference>
<keyword evidence="2 3" id="KW-0378">Hydrolase</keyword>
<dbReference type="SUPFAM" id="SSF54637">
    <property type="entry name" value="Thioesterase/thiol ester dehydrase-isomerase"/>
    <property type="match status" value="1"/>
</dbReference>
<dbReference type="InterPro" id="IPR050563">
    <property type="entry name" value="4-hydroxybenzoyl-CoA_TE"/>
</dbReference>
<sequence length="154" mass="17514">MPRLKLAFPAGTDFITQLDVRITDLNYGNHLANQALLGMLHEARVRFLAHLNHTELGNATTSGIILADAEIQFRHEAFLGDQLNITLVIDQLSRIGFDLYYRVDRVIDQMEIAVAKTSIVFFDYHTTHKRAPAPASFEQALQALRNKNEKIRKQ</sequence>
<evidence type="ECO:0000256" key="2">
    <source>
        <dbReference type="ARBA" id="ARBA00022801"/>
    </source>
</evidence>
<evidence type="ECO:0000313" key="4">
    <source>
        <dbReference type="Proteomes" id="UP001596473"/>
    </source>
</evidence>
<organism evidence="3 4">
    <name type="scientific">Iodobacter arcticus</name>
    <dbReference type="NCBI Taxonomy" id="590593"/>
    <lineage>
        <taxon>Bacteria</taxon>
        <taxon>Pseudomonadati</taxon>
        <taxon>Pseudomonadota</taxon>
        <taxon>Betaproteobacteria</taxon>
        <taxon>Neisseriales</taxon>
        <taxon>Chitinibacteraceae</taxon>
        <taxon>Iodobacter</taxon>
    </lineage>
</organism>
<comment type="caution">
    <text evidence="3">The sequence shown here is derived from an EMBL/GenBank/DDBJ whole genome shotgun (WGS) entry which is preliminary data.</text>
</comment>
<keyword evidence="4" id="KW-1185">Reference proteome</keyword>
<proteinExistence type="inferred from homology"/>
<dbReference type="CDD" id="cd00586">
    <property type="entry name" value="4HBT"/>
    <property type="match status" value="1"/>
</dbReference>
<dbReference type="EMBL" id="JBHTBQ010000035">
    <property type="protein sequence ID" value="MFC7421536.1"/>
    <property type="molecule type" value="Genomic_DNA"/>
</dbReference>
<name>A0ABW2R175_9NEIS</name>